<dbReference type="Gene3D" id="3.30.70.1430">
    <property type="entry name" value="Multidrug efflux transporter AcrB pore domain"/>
    <property type="match status" value="2"/>
</dbReference>
<feature type="transmembrane region" description="Helical" evidence="1">
    <location>
        <begin position="336"/>
        <end position="354"/>
    </location>
</feature>
<dbReference type="Gene3D" id="3.30.70.1440">
    <property type="entry name" value="Multidrug efflux transporter AcrB pore domain"/>
    <property type="match status" value="1"/>
</dbReference>
<dbReference type="GO" id="GO:0005886">
    <property type="term" value="C:plasma membrane"/>
    <property type="evidence" value="ECO:0007669"/>
    <property type="project" value="TreeGrafter"/>
</dbReference>
<dbReference type="AlphaFoldDB" id="A0A2P2ED08"/>
<dbReference type="PRINTS" id="PR00702">
    <property type="entry name" value="ACRIFLAVINRP"/>
</dbReference>
<accession>A0A2P2ED08</accession>
<feature type="transmembrane region" description="Helical" evidence="1">
    <location>
        <begin position="985"/>
        <end position="1013"/>
    </location>
</feature>
<organism evidence="2 3">
    <name type="scientific">Candidatus Phycosocius bacilliformis</name>
    <dbReference type="NCBI Taxonomy" id="1445552"/>
    <lineage>
        <taxon>Bacteria</taxon>
        <taxon>Pseudomonadati</taxon>
        <taxon>Pseudomonadota</taxon>
        <taxon>Alphaproteobacteria</taxon>
        <taxon>Caulobacterales</taxon>
        <taxon>Caulobacterales incertae sedis</taxon>
        <taxon>Candidatus Phycosocius</taxon>
    </lineage>
</organism>
<feature type="transmembrane region" description="Helical" evidence="1">
    <location>
        <begin position="914"/>
        <end position="937"/>
    </location>
</feature>
<proteinExistence type="predicted"/>
<sequence>MITQLNPARFTVQRWQFTLLAFALLALLGLNAFSSIPRSEDPHFPIPIVITNVVLPGADAKDVEELLVKPIEDVVDGLDDVKEVRSFAADGVATIIAEFEWSTNPERKYDEVIREVNAIRNSLPAGIVRLDVRRARTTETNILQVALVSDLVPWKRMETIADDLREELDRSPGVRKAEYWGAPRSEARVSIDAGRLAAMQLSPTQVADALRNAGVDTPIGAIHAGERRFNVKTKGAYKSLDQIRDVPVFATGNRVVRVRDVADVNWDTAEASHLTYLNGKRAMFITVKQRDNVDVKRVRDGLESRLDSFEKRLPAGIKLERAFDQSTNVNHRLGKLYRDFGIALGLVLITLLPLGVRAGFVVMLSIPMSLLIGVFWLQTAGFTLNQLSIAGFVLSLGLLVDDSIVVTENIARRIREGEDRVTAAINGTGQIAVAVLGCTATLMLAFLPLLFLPEGSGQFIKSLPVTVLLTIAASLFVSLTVIPFLASRLLNKHEDPEGNPLLRRINRGIHEFYTPILHRALAKPWAALAIVFAICFTFIPILGVIGQSLFPPAGIPQFLVRIETPEGTSLATTNKAMDFVESRLEARKKAGEVDWYMSNLGRGNPQIFYNIFQREYATNYAEVFVQKNYWKGKESERWIEALRNDLKGYPGARFTVEVFVNGPPVEAPIAVRIFGEDISELQHISRQVMTLMEATPGVRDVVNPLRLDRIDVDLGINAQEAALLGIPAGLERRVARLALAGETAGTFRDERGDDFPVVVRLPTAGRNVLADLDRIYVPTNAGGSAPLSSFADPKLVATPAAINRVNRERVVTLTGQTSDGYLTASVTDTLLTRINQDIKLPPGFRIELGGQAAAQSESFSGLGAAFMIALFGILAVLVLEFGKFKTALVVAGIIPLGMFGAIAALGLTGNSLSFTATIGIIALIGIEIKNSILLVDFTEQLRREGVELMEAIERAGEVRFLPVLLTSVTAIGGLIPLALEQSGLYSPMAIAIIGGLISSTFLSRIATPVMYYLTARKSEARRLATEALSGS</sequence>
<feature type="transmembrane region" description="Helical" evidence="1">
    <location>
        <begin position="525"/>
        <end position="550"/>
    </location>
</feature>
<keyword evidence="1" id="KW-1133">Transmembrane helix</keyword>
<dbReference type="Pfam" id="PF00873">
    <property type="entry name" value="ACR_tran"/>
    <property type="match status" value="1"/>
</dbReference>
<dbReference type="Proteomes" id="UP000245086">
    <property type="component" value="Unassembled WGS sequence"/>
</dbReference>
<feature type="transmembrane region" description="Helical" evidence="1">
    <location>
        <begin position="431"/>
        <end position="451"/>
    </location>
</feature>
<dbReference type="PANTHER" id="PTHR32063:SF24">
    <property type="entry name" value="CATION EFFLUX SYSTEM (ACRB_ACRD_ACRF FAMILY)"/>
    <property type="match status" value="1"/>
</dbReference>
<dbReference type="InterPro" id="IPR001036">
    <property type="entry name" value="Acrflvin-R"/>
</dbReference>
<evidence type="ECO:0000313" key="2">
    <source>
        <dbReference type="EMBL" id="GBF58934.1"/>
    </source>
</evidence>
<dbReference type="InterPro" id="IPR027463">
    <property type="entry name" value="AcrB_DN_DC_subdom"/>
</dbReference>
<protein>
    <submittedName>
        <fullName evidence="2">Cobalt-zinc-cadmium resistance protein CzcA</fullName>
    </submittedName>
</protein>
<feature type="transmembrane region" description="Helical" evidence="1">
    <location>
        <begin position="886"/>
        <end position="908"/>
    </location>
</feature>
<dbReference type="Gene3D" id="3.30.70.1320">
    <property type="entry name" value="Multidrug efflux transporter AcrB pore domain like"/>
    <property type="match status" value="1"/>
</dbReference>
<name>A0A2P2ED08_9PROT</name>
<evidence type="ECO:0000256" key="1">
    <source>
        <dbReference type="SAM" id="Phobius"/>
    </source>
</evidence>
<dbReference type="Gene3D" id="1.20.1640.10">
    <property type="entry name" value="Multidrug efflux transporter AcrB transmembrane domain"/>
    <property type="match status" value="2"/>
</dbReference>
<gene>
    <name evidence="2" type="primary">czcA_1</name>
    <name evidence="2" type="ORF">PbB2_02625</name>
</gene>
<keyword evidence="3" id="KW-1185">Reference proteome</keyword>
<dbReference type="SUPFAM" id="SSF82714">
    <property type="entry name" value="Multidrug efflux transporter AcrB TolC docking domain, DN and DC subdomains"/>
    <property type="match status" value="2"/>
</dbReference>
<dbReference type="PANTHER" id="PTHR32063">
    <property type="match status" value="1"/>
</dbReference>
<dbReference type="SUPFAM" id="SSF82693">
    <property type="entry name" value="Multidrug efflux transporter AcrB pore domain, PN1, PN2, PC1 and PC2 subdomains"/>
    <property type="match status" value="3"/>
</dbReference>
<dbReference type="EMBL" id="BFBR01000009">
    <property type="protein sequence ID" value="GBF58934.1"/>
    <property type="molecule type" value="Genomic_DNA"/>
</dbReference>
<comment type="caution">
    <text evidence="2">The sequence shown here is derived from an EMBL/GenBank/DDBJ whole genome shotgun (WGS) entry which is preliminary data.</text>
</comment>
<dbReference type="SUPFAM" id="SSF82866">
    <property type="entry name" value="Multidrug efflux transporter AcrB transmembrane domain"/>
    <property type="match status" value="2"/>
</dbReference>
<dbReference type="Gene3D" id="3.30.2090.10">
    <property type="entry name" value="Multidrug efflux transporter AcrB TolC docking domain, DN and DC subdomains"/>
    <property type="match status" value="2"/>
</dbReference>
<reference evidence="2 3" key="1">
    <citation type="journal article" date="2018" name="Genome Announc.">
        <title>Draft Genome Sequence of "Candidatus Phycosocius bacilliformis," an Alphaproteobacterial Ectosymbiont of the Hydrocarbon-Producing Green Alga Botryococcus braunii.</title>
        <authorList>
            <person name="Tanabe Y."/>
            <person name="Yamaguchi H."/>
            <person name="Watanabe M.M."/>
        </authorList>
    </citation>
    <scope>NUCLEOTIDE SEQUENCE [LARGE SCALE GENOMIC DNA]</scope>
    <source>
        <strain evidence="2 3">BOTRYCO-2</strain>
    </source>
</reference>
<feature type="transmembrane region" description="Helical" evidence="1">
    <location>
        <begin position="463"/>
        <end position="486"/>
    </location>
</feature>
<dbReference type="GO" id="GO:0042910">
    <property type="term" value="F:xenobiotic transmembrane transporter activity"/>
    <property type="evidence" value="ECO:0007669"/>
    <property type="project" value="TreeGrafter"/>
</dbReference>
<evidence type="ECO:0000313" key="3">
    <source>
        <dbReference type="Proteomes" id="UP000245086"/>
    </source>
</evidence>
<keyword evidence="1" id="KW-0472">Membrane</keyword>
<dbReference type="RefSeq" id="WP_238165019.1">
    <property type="nucleotide sequence ID" value="NZ_BFBR01000009.1"/>
</dbReference>
<feature type="transmembrane region" description="Helical" evidence="1">
    <location>
        <begin position="859"/>
        <end position="879"/>
    </location>
</feature>
<feature type="transmembrane region" description="Helical" evidence="1">
    <location>
        <begin position="958"/>
        <end position="979"/>
    </location>
</feature>
<keyword evidence="1" id="KW-0812">Transmembrane</keyword>